<protein>
    <submittedName>
        <fullName evidence="2">Oxaloacetate decarboxylase</fullName>
    </submittedName>
</protein>
<evidence type="ECO:0000259" key="1">
    <source>
        <dbReference type="PROSITE" id="PS50991"/>
    </source>
</evidence>
<proteinExistence type="predicted"/>
<organism evidence="2 3">
    <name type="scientific">Vallitalea longa</name>
    <dbReference type="NCBI Taxonomy" id="2936439"/>
    <lineage>
        <taxon>Bacteria</taxon>
        <taxon>Bacillati</taxon>
        <taxon>Bacillota</taxon>
        <taxon>Clostridia</taxon>
        <taxon>Lachnospirales</taxon>
        <taxon>Vallitaleaceae</taxon>
        <taxon>Vallitalea</taxon>
    </lineage>
</organism>
<evidence type="ECO:0000313" key="3">
    <source>
        <dbReference type="Proteomes" id="UP001144256"/>
    </source>
</evidence>
<dbReference type="GO" id="GO:0004736">
    <property type="term" value="F:pyruvate carboxylase activity"/>
    <property type="evidence" value="ECO:0007669"/>
    <property type="project" value="TreeGrafter"/>
</dbReference>
<reference evidence="2" key="1">
    <citation type="submission" date="2022-06" db="EMBL/GenBank/DDBJ databases">
        <title>Vallitalea longa sp. nov., an anaerobic bacterium isolated from marine sediment.</title>
        <authorList>
            <person name="Hirano S."/>
            <person name="Terahara T."/>
            <person name="Mori K."/>
            <person name="Hamada M."/>
            <person name="Matsumoto R."/>
            <person name="Kobayashi T."/>
        </authorList>
    </citation>
    <scope>NUCLEOTIDE SEQUENCE</scope>
    <source>
        <strain evidence="2">SH18-1</strain>
    </source>
</reference>
<dbReference type="PANTHER" id="PTHR43778">
    <property type="entry name" value="PYRUVATE CARBOXYLASE"/>
    <property type="match status" value="1"/>
</dbReference>
<dbReference type="InterPro" id="IPR013785">
    <property type="entry name" value="Aldolase_TIM"/>
</dbReference>
<dbReference type="NCBIfam" id="NF006761">
    <property type="entry name" value="PRK09282.1"/>
    <property type="match status" value="1"/>
</dbReference>
<dbReference type="PROSITE" id="PS50991">
    <property type="entry name" value="PYR_CT"/>
    <property type="match status" value="1"/>
</dbReference>
<dbReference type="GO" id="GO:0005737">
    <property type="term" value="C:cytoplasm"/>
    <property type="evidence" value="ECO:0007669"/>
    <property type="project" value="TreeGrafter"/>
</dbReference>
<dbReference type="NCBIfam" id="NF008985">
    <property type="entry name" value="PRK12331.1"/>
    <property type="match status" value="1"/>
</dbReference>
<dbReference type="CDD" id="cd07937">
    <property type="entry name" value="DRE_TIM_PC_TC_5S"/>
    <property type="match status" value="1"/>
</dbReference>
<dbReference type="SUPFAM" id="SSF89000">
    <property type="entry name" value="post-HMGL domain-like"/>
    <property type="match status" value="1"/>
</dbReference>
<keyword evidence="3" id="KW-1185">Reference proteome</keyword>
<feature type="domain" description="Pyruvate carboxyltransferase" evidence="1">
    <location>
        <begin position="8"/>
        <end position="268"/>
    </location>
</feature>
<sequence length="469" mass="52866">MAVKKKPVQITDTILRDAHQSLIATRMKIEDMLPIVEKLDKVGYHSVECWGGATFDACLRFLKEDPWERLRKLRSGFKNTKLQMLLRGQNILGYRHYSDDVVEYFVQKTIANGIDILRIFDALNDPRNLKTAIDATKKEGGHAQIAISYTLSEVHTLEYYAKLAKQLEDMGADSICIKDMAGLLVPYSATELVKTLKETVKVPIQLHAHYTSGVASMTYLKAVEAGADIIDTAMSPFSMGTAQPATEVMVETFKGTPYDTGFDQDLLSEIADYFRPQREKALETGLMNPKVLGVNIKTLLYQVPGGMLSNLVSQLQKQNAENKFYDVLEEIPRVRADYGYPPLVTPSSQIVGTQAVLNVLSGERYKMVTKESKALVRGEYGRTPVPISDKIKKIIIGKEKQITCRPADLIKPELKKIESEMKKYKQQDEDVLSYALFPQVAEDFFKYREAQQTKVDPNMADKDNKVYPV</sequence>
<dbReference type="Proteomes" id="UP001144256">
    <property type="component" value="Unassembled WGS sequence"/>
</dbReference>
<dbReference type="InterPro" id="IPR000891">
    <property type="entry name" value="PYR_CT"/>
</dbReference>
<dbReference type="GO" id="GO:0006094">
    <property type="term" value="P:gluconeogenesis"/>
    <property type="evidence" value="ECO:0007669"/>
    <property type="project" value="TreeGrafter"/>
</dbReference>
<dbReference type="RefSeq" id="WP_281816066.1">
    <property type="nucleotide sequence ID" value="NZ_BRLB01000007.1"/>
</dbReference>
<dbReference type="Gene3D" id="3.20.20.70">
    <property type="entry name" value="Aldolase class I"/>
    <property type="match status" value="1"/>
</dbReference>
<dbReference type="InterPro" id="IPR055268">
    <property type="entry name" value="PCB-like"/>
</dbReference>
<dbReference type="Pfam" id="PF02436">
    <property type="entry name" value="PYC_OADA"/>
    <property type="match status" value="1"/>
</dbReference>
<dbReference type="AlphaFoldDB" id="A0A9W5YA41"/>
<dbReference type="InterPro" id="IPR003379">
    <property type="entry name" value="Carboxylase_cons_dom"/>
</dbReference>
<comment type="caution">
    <text evidence="2">The sequence shown here is derived from an EMBL/GenBank/DDBJ whole genome shotgun (WGS) entry which is preliminary data.</text>
</comment>
<dbReference type="EMBL" id="BRLB01000007">
    <property type="protein sequence ID" value="GKX30145.1"/>
    <property type="molecule type" value="Genomic_DNA"/>
</dbReference>
<dbReference type="PANTHER" id="PTHR43778:SF2">
    <property type="entry name" value="PYRUVATE CARBOXYLASE, MITOCHONDRIAL"/>
    <property type="match status" value="1"/>
</dbReference>
<gene>
    <name evidence="2" type="ORF">SH1V18_26250</name>
</gene>
<evidence type="ECO:0000313" key="2">
    <source>
        <dbReference type="EMBL" id="GKX30145.1"/>
    </source>
</evidence>
<accession>A0A9W5YA41</accession>
<dbReference type="Pfam" id="PF00682">
    <property type="entry name" value="HMGL-like"/>
    <property type="match status" value="1"/>
</dbReference>
<dbReference type="SUPFAM" id="SSF51569">
    <property type="entry name" value="Aldolase"/>
    <property type="match status" value="1"/>
</dbReference>
<name>A0A9W5YA41_9FIRM</name>